<dbReference type="Pfam" id="PF01408">
    <property type="entry name" value="GFO_IDH_MocA"/>
    <property type="match status" value="1"/>
</dbReference>
<dbReference type="InterPro" id="IPR050984">
    <property type="entry name" value="Gfo/Idh/MocA_domain"/>
</dbReference>
<dbReference type="Gene3D" id="3.40.50.720">
    <property type="entry name" value="NAD(P)-binding Rossmann-like Domain"/>
    <property type="match status" value="1"/>
</dbReference>
<comment type="similarity">
    <text evidence="1">Belongs to the Gfo/Idh/MocA family.</text>
</comment>
<dbReference type="SUPFAM" id="SSF55347">
    <property type="entry name" value="Glyceraldehyde-3-phosphate dehydrogenase-like, C-terminal domain"/>
    <property type="match status" value="1"/>
</dbReference>
<dbReference type="InterPro" id="IPR000683">
    <property type="entry name" value="Gfo/Idh/MocA-like_OxRdtase_N"/>
</dbReference>
<evidence type="ECO:0000313" key="6">
    <source>
        <dbReference type="Proteomes" id="UP000198337"/>
    </source>
</evidence>
<dbReference type="Gene3D" id="3.30.360.10">
    <property type="entry name" value="Dihydrodipicolinate Reductase, domain 2"/>
    <property type="match status" value="1"/>
</dbReference>
<keyword evidence="2" id="KW-0560">Oxidoreductase</keyword>
<dbReference type="RefSeq" id="WP_317043829.1">
    <property type="nucleotide sequence ID" value="NZ_FZNV01000004.1"/>
</dbReference>
<dbReference type="InterPro" id="IPR055170">
    <property type="entry name" value="GFO_IDH_MocA-like_dom"/>
</dbReference>
<organism evidence="5 6">
    <name type="scientific">Maribacter sedimenticola</name>
    <dbReference type="NCBI Taxonomy" id="228956"/>
    <lineage>
        <taxon>Bacteria</taxon>
        <taxon>Pseudomonadati</taxon>
        <taxon>Bacteroidota</taxon>
        <taxon>Flavobacteriia</taxon>
        <taxon>Flavobacteriales</taxon>
        <taxon>Flavobacteriaceae</taxon>
        <taxon>Maribacter</taxon>
    </lineage>
</organism>
<sequence length="323" mass="35605">MIKWGIVGAGNIAHSFSKDLALVRGGELVSVASRDLEKAKGFSAIYGAPNAYGSYEELFKSNTVDVVYIATPHTSHAELSIAAMNHGINVLCEKPIGVNKDQVKEMFQVARAQNVFLMEALWSRFNPTIKKVKEMVDDGSIGDIGYLHADFAFYALDRDEKGRLLNTSLAGGSLLDIGIYPIFLSYLLLGMPKDIKASAHFFKTGVEMQVSMIFSYEKAQAMLYSGLNSNSEMKAEIAGSKGSIYIHPRWHETTGYTLEVDGDSTVNEVGKLGKGYTYEIEEVHTCLNSGKKESSLWSHKNSLDLIEIMDTVRSKTGIVFPFE</sequence>
<comment type="caution">
    <text evidence="5">The sequence shown here is derived from an EMBL/GenBank/DDBJ whole genome shotgun (WGS) entry which is preliminary data.</text>
</comment>
<dbReference type="Pfam" id="PF22725">
    <property type="entry name" value="GFO_IDH_MocA_C3"/>
    <property type="match status" value="1"/>
</dbReference>
<evidence type="ECO:0000259" key="3">
    <source>
        <dbReference type="Pfam" id="PF01408"/>
    </source>
</evidence>
<proteinExistence type="inferred from homology"/>
<dbReference type="PANTHER" id="PTHR22604:SF105">
    <property type="entry name" value="TRANS-1,2-DIHYDROBENZENE-1,2-DIOL DEHYDROGENASE"/>
    <property type="match status" value="1"/>
</dbReference>
<evidence type="ECO:0000313" key="5">
    <source>
        <dbReference type="EMBL" id="SNR65682.1"/>
    </source>
</evidence>
<accession>A0ABY1SJQ8</accession>
<dbReference type="InterPro" id="IPR036291">
    <property type="entry name" value="NAD(P)-bd_dom_sf"/>
</dbReference>
<dbReference type="PANTHER" id="PTHR22604">
    <property type="entry name" value="OXIDOREDUCTASES"/>
    <property type="match status" value="1"/>
</dbReference>
<dbReference type="SUPFAM" id="SSF51735">
    <property type="entry name" value="NAD(P)-binding Rossmann-fold domains"/>
    <property type="match status" value="1"/>
</dbReference>
<evidence type="ECO:0000256" key="1">
    <source>
        <dbReference type="ARBA" id="ARBA00010928"/>
    </source>
</evidence>
<feature type="domain" description="Gfo/Idh/MocA-like oxidoreductase N-terminal" evidence="3">
    <location>
        <begin position="2"/>
        <end position="118"/>
    </location>
</feature>
<name>A0ABY1SJQ8_9FLAO</name>
<reference evidence="5 6" key="1">
    <citation type="submission" date="2017-06" db="EMBL/GenBank/DDBJ databases">
        <authorList>
            <person name="Varghese N."/>
            <person name="Submissions S."/>
        </authorList>
    </citation>
    <scope>NUCLEOTIDE SEQUENCE [LARGE SCALE GENOMIC DNA]</scope>
    <source>
        <strain evidence="5 6">DSM 19840</strain>
    </source>
</reference>
<dbReference type="EMBL" id="FZNV01000004">
    <property type="protein sequence ID" value="SNR65682.1"/>
    <property type="molecule type" value="Genomic_DNA"/>
</dbReference>
<protein>
    <submittedName>
        <fullName evidence="5">Predicted dehydrogenase</fullName>
    </submittedName>
</protein>
<feature type="domain" description="GFO/IDH/MocA-like oxidoreductase" evidence="4">
    <location>
        <begin position="130"/>
        <end position="244"/>
    </location>
</feature>
<evidence type="ECO:0000256" key="2">
    <source>
        <dbReference type="ARBA" id="ARBA00023002"/>
    </source>
</evidence>
<gene>
    <name evidence="5" type="ORF">SAMN04488009_3021</name>
</gene>
<keyword evidence="6" id="KW-1185">Reference proteome</keyword>
<evidence type="ECO:0000259" key="4">
    <source>
        <dbReference type="Pfam" id="PF22725"/>
    </source>
</evidence>
<dbReference type="Proteomes" id="UP000198337">
    <property type="component" value="Unassembled WGS sequence"/>
</dbReference>